<reference evidence="1" key="1">
    <citation type="submission" date="2022-07" db="EMBL/GenBank/DDBJ databases">
        <title>Taxonomy of Novel Oxalotrophic and Methylotrophic Bacteria.</title>
        <authorList>
            <person name="Sahin N."/>
            <person name="Tani A."/>
        </authorList>
    </citation>
    <scope>NUCLEOTIDE SEQUENCE</scope>
    <source>
        <strain evidence="1">Y10</strain>
    </source>
</reference>
<sequence length="313" mass="35124">MRKLWMFAFAGALLLTSCGNDKVDLALHLKEGETYKQSTSATVDMEQEFMGQKMSTEVNYKGDVDFHVNGMEGDAYDVDVTYKFLSLEMKSPQGTMTFDSETVDTTNIMTELMTKMLQGLKSDSFTIILEKTGKVKEVKGLDVLFENVLGEFPNVPQMQKEQLKQQMNASYGEDALKGNFEMLSAIFPEKTVGKGDVWTIETQLKAINTSVSTDYHIEEIAGDYIVLKGETTLTPEDFNEAPKLNSIPGDLNLEGTYTSVIKLDKETGWIIDATMEQDLEGDMKVKMSPADEEEMSIPMKMNQKLHITDKEVE</sequence>
<dbReference type="RefSeq" id="WP_281763739.1">
    <property type="nucleotide sequence ID" value="NZ_BRVO01000001.1"/>
</dbReference>
<name>A0ABQ5MF98_9FLAO</name>
<gene>
    <name evidence="1" type="ORF">Y10_04490</name>
</gene>
<dbReference type="Pfam" id="PF19777">
    <property type="entry name" value="DUF6263"/>
    <property type="match status" value="1"/>
</dbReference>
<protein>
    <recommendedName>
        <fullName evidence="3">Lipoprotein</fullName>
    </recommendedName>
</protein>
<keyword evidence="2" id="KW-1185">Reference proteome</keyword>
<comment type="caution">
    <text evidence="1">The sequence shown here is derived from an EMBL/GenBank/DDBJ whole genome shotgun (WGS) entry which is preliminary data.</text>
</comment>
<evidence type="ECO:0008006" key="3">
    <source>
        <dbReference type="Google" id="ProtNLM"/>
    </source>
</evidence>
<evidence type="ECO:0000313" key="2">
    <source>
        <dbReference type="Proteomes" id="UP001143543"/>
    </source>
</evidence>
<dbReference type="InterPro" id="IPR046230">
    <property type="entry name" value="DUF6263"/>
</dbReference>
<evidence type="ECO:0000313" key="1">
    <source>
        <dbReference type="EMBL" id="GLB48081.1"/>
    </source>
</evidence>
<dbReference type="PROSITE" id="PS51257">
    <property type="entry name" value="PROKAR_LIPOPROTEIN"/>
    <property type="match status" value="1"/>
</dbReference>
<dbReference type="EMBL" id="BRVO01000001">
    <property type="protein sequence ID" value="GLB48081.1"/>
    <property type="molecule type" value="Genomic_DNA"/>
</dbReference>
<proteinExistence type="predicted"/>
<accession>A0ABQ5MF98</accession>
<dbReference type="Proteomes" id="UP001143543">
    <property type="component" value="Unassembled WGS sequence"/>
</dbReference>
<organism evidence="1 2">
    <name type="scientific">Neptunitalea lumnitzerae</name>
    <dbReference type="NCBI Taxonomy" id="2965509"/>
    <lineage>
        <taxon>Bacteria</taxon>
        <taxon>Pseudomonadati</taxon>
        <taxon>Bacteroidota</taxon>
        <taxon>Flavobacteriia</taxon>
        <taxon>Flavobacteriales</taxon>
        <taxon>Flavobacteriaceae</taxon>
        <taxon>Neptunitalea</taxon>
    </lineage>
</organism>